<dbReference type="InterPro" id="IPR035952">
    <property type="entry name" value="Rhomboid-like_sf"/>
</dbReference>
<reference evidence="7 8" key="1">
    <citation type="submission" date="2017-10" db="EMBL/GenBank/DDBJ databases">
        <title>Sequencing the genomes of 1000 actinobacteria strains.</title>
        <authorList>
            <person name="Klenk H.-P."/>
        </authorList>
    </citation>
    <scope>NUCLEOTIDE SEQUENCE [LARGE SCALE GENOMIC DNA]</scope>
    <source>
        <strain evidence="7 8">DSM 20688</strain>
    </source>
</reference>
<feature type="transmembrane region" description="Helical" evidence="5">
    <location>
        <begin position="71"/>
        <end position="93"/>
    </location>
</feature>
<evidence type="ECO:0000256" key="2">
    <source>
        <dbReference type="ARBA" id="ARBA00022692"/>
    </source>
</evidence>
<gene>
    <name evidence="7" type="ORF">ATK06_1204</name>
</gene>
<evidence type="ECO:0000259" key="6">
    <source>
        <dbReference type="Pfam" id="PF01694"/>
    </source>
</evidence>
<evidence type="ECO:0000313" key="8">
    <source>
        <dbReference type="Proteomes" id="UP000221653"/>
    </source>
</evidence>
<feature type="transmembrane region" description="Helical" evidence="5">
    <location>
        <begin position="100"/>
        <end position="120"/>
    </location>
</feature>
<dbReference type="EMBL" id="PDJF01000001">
    <property type="protein sequence ID" value="PFG28112.1"/>
    <property type="molecule type" value="Genomic_DNA"/>
</dbReference>
<evidence type="ECO:0000313" key="7">
    <source>
        <dbReference type="EMBL" id="PFG28112.1"/>
    </source>
</evidence>
<dbReference type="STRING" id="1724.GCA_001044175_01777"/>
<comment type="subcellular location">
    <subcellularLocation>
        <location evidence="1">Membrane</location>
        <topology evidence="1">Multi-pass membrane protein</topology>
    </subcellularLocation>
</comment>
<feature type="transmembrane region" description="Helical" evidence="5">
    <location>
        <begin position="153"/>
        <end position="171"/>
    </location>
</feature>
<protein>
    <submittedName>
        <fullName evidence="7">Rhomboid family protein</fullName>
    </submittedName>
</protein>
<feature type="transmembrane region" description="Helical" evidence="5">
    <location>
        <begin position="126"/>
        <end position="146"/>
    </location>
</feature>
<dbReference type="InterPro" id="IPR022764">
    <property type="entry name" value="Peptidase_S54_rhomboid_dom"/>
</dbReference>
<comment type="caution">
    <text evidence="7">The sequence shown here is derived from an EMBL/GenBank/DDBJ whole genome shotgun (WGS) entry which is preliminary data.</text>
</comment>
<evidence type="ECO:0000256" key="1">
    <source>
        <dbReference type="ARBA" id="ARBA00004141"/>
    </source>
</evidence>
<evidence type="ECO:0000256" key="3">
    <source>
        <dbReference type="ARBA" id="ARBA00022989"/>
    </source>
</evidence>
<accession>A0A2A9DQ59</accession>
<dbReference type="Gene3D" id="1.20.1540.10">
    <property type="entry name" value="Rhomboid-like"/>
    <property type="match status" value="1"/>
</dbReference>
<dbReference type="GO" id="GO:0016020">
    <property type="term" value="C:membrane"/>
    <property type="evidence" value="ECO:0007669"/>
    <property type="project" value="UniProtKB-SubCell"/>
</dbReference>
<evidence type="ECO:0000256" key="4">
    <source>
        <dbReference type="ARBA" id="ARBA00023136"/>
    </source>
</evidence>
<dbReference type="Proteomes" id="UP000221653">
    <property type="component" value="Unassembled WGS sequence"/>
</dbReference>
<dbReference type="GO" id="GO:0004252">
    <property type="term" value="F:serine-type endopeptidase activity"/>
    <property type="evidence" value="ECO:0007669"/>
    <property type="project" value="InterPro"/>
</dbReference>
<dbReference type="Pfam" id="PF01694">
    <property type="entry name" value="Rhomboid"/>
    <property type="match status" value="1"/>
</dbReference>
<dbReference type="OrthoDB" id="465874at2"/>
<keyword evidence="8" id="KW-1185">Reference proteome</keyword>
<proteinExistence type="predicted"/>
<dbReference type="RefSeq" id="WP_048380165.1">
    <property type="nucleotide sequence ID" value="NZ_LDYE01000006.1"/>
</dbReference>
<feature type="domain" description="Peptidase S54 rhomboid" evidence="6">
    <location>
        <begin position="62"/>
        <end position="196"/>
    </location>
</feature>
<keyword evidence="3 5" id="KW-1133">Transmembrane helix</keyword>
<keyword evidence="4 5" id="KW-0472">Membrane</keyword>
<keyword evidence="2 5" id="KW-0812">Transmembrane</keyword>
<feature type="transmembrane region" description="Helical" evidence="5">
    <location>
        <begin position="26"/>
        <end position="51"/>
    </location>
</feature>
<feature type="transmembrane region" description="Helical" evidence="5">
    <location>
        <begin position="177"/>
        <end position="198"/>
    </location>
</feature>
<sequence>MNAYPQYPAYNSEPARRTTGGTSTGLAYAGAFVAIIWALHILNVLVGGMLYQFGIQPLDVSSLWHILTAPWIHADFAHLTSNTVPGAIFAFLIGRSGARVWWEVTAFVVAVGGLGIWFFGGAGTNHFGASILVYGWLAYLIVRGIFNRSAGQLAVGITLGVMYSGLIWGVLPGMAGVSWQGHLFGAIGGIAAGAIITSDDPPALQERKRTKALRQ</sequence>
<dbReference type="SUPFAM" id="SSF144091">
    <property type="entry name" value="Rhomboid-like"/>
    <property type="match status" value="1"/>
</dbReference>
<organism evidence="7 8">
    <name type="scientific">Corynebacterium renale</name>
    <dbReference type="NCBI Taxonomy" id="1724"/>
    <lineage>
        <taxon>Bacteria</taxon>
        <taxon>Bacillati</taxon>
        <taxon>Actinomycetota</taxon>
        <taxon>Actinomycetes</taxon>
        <taxon>Mycobacteriales</taxon>
        <taxon>Corynebacteriaceae</taxon>
        <taxon>Corynebacterium</taxon>
    </lineage>
</organism>
<evidence type="ECO:0000256" key="5">
    <source>
        <dbReference type="SAM" id="Phobius"/>
    </source>
</evidence>
<dbReference type="AlphaFoldDB" id="A0A2A9DQ59"/>
<name>A0A2A9DQ59_9CORY</name>